<protein>
    <submittedName>
        <fullName evidence="1">Uncharacterized protein</fullName>
    </submittedName>
</protein>
<dbReference type="NCBIfam" id="NF041638">
    <property type="entry name" value="QRL_CxxC_CxxC"/>
    <property type="match status" value="1"/>
</dbReference>
<accession>A0A7W3LPG0</accession>
<sequence>MHATHYACVSTSGPRVPALDAYAARGTYLEFYDPTGSRYGLPTYPYRWAPKGLLTRRQLRAHGLRPGGQPVAAQILWRRGKRVAYLYQVALAKPKRTATPAQLAAIAKALKARRTCSTCGIEKGYYIPRSLGECLDCAEASGGWS</sequence>
<organism evidence="1 2">
    <name type="scientific">Actinomadura namibiensis</name>
    <dbReference type="NCBI Taxonomy" id="182080"/>
    <lineage>
        <taxon>Bacteria</taxon>
        <taxon>Bacillati</taxon>
        <taxon>Actinomycetota</taxon>
        <taxon>Actinomycetes</taxon>
        <taxon>Streptosporangiales</taxon>
        <taxon>Thermomonosporaceae</taxon>
        <taxon>Actinomadura</taxon>
    </lineage>
</organism>
<dbReference type="RefSeq" id="WP_246442973.1">
    <property type="nucleotide sequence ID" value="NZ_BAAALP010000108.1"/>
</dbReference>
<dbReference type="EMBL" id="JACJIA010000004">
    <property type="protein sequence ID" value="MBA8951888.1"/>
    <property type="molecule type" value="Genomic_DNA"/>
</dbReference>
<evidence type="ECO:0000313" key="1">
    <source>
        <dbReference type="EMBL" id="MBA8951888.1"/>
    </source>
</evidence>
<evidence type="ECO:0000313" key="2">
    <source>
        <dbReference type="Proteomes" id="UP000572680"/>
    </source>
</evidence>
<keyword evidence="2" id="KW-1185">Reference proteome</keyword>
<proteinExistence type="predicted"/>
<comment type="caution">
    <text evidence="1">The sequence shown here is derived from an EMBL/GenBank/DDBJ whole genome shotgun (WGS) entry which is preliminary data.</text>
</comment>
<name>A0A7W3LPG0_ACTNM</name>
<dbReference type="Proteomes" id="UP000572680">
    <property type="component" value="Unassembled WGS sequence"/>
</dbReference>
<dbReference type="AlphaFoldDB" id="A0A7W3LPG0"/>
<dbReference type="InterPro" id="IPR048142">
    <property type="entry name" value="QRL_CxxC_CxxC"/>
</dbReference>
<reference evidence="1 2" key="1">
    <citation type="submission" date="2020-08" db="EMBL/GenBank/DDBJ databases">
        <title>Genomic Encyclopedia of Type Strains, Phase IV (KMG-IV): sequencing the most valuable type-strain genomes for metagenomic binning, comparative biology and taxonomic classification.</title>
        <authorList>
            <person name="Goeker M."/>
        </authorList>
    </citation>
    <scope>NUCLEOTIDE SEQUENCE [LARGE SCALE GENOMIC DNA]</scope>
    <source>
        <strain evidence="1 2">DSM 44197</strain>
    </source>
</reference>
<gene>
    <name evidence="1" type="ORF">HNR61_003528</name>
</gene>